<proteinExistence type="inferred from homology"/>
<evidence type="ECO:0000256" key="2">
    <source>
        <dbReference type="ARBA" id="ARBA00023125"/>
    </source>
</evidence>
<dbReference type="RefSeq" id="WP_144651432.1">
    <property type="nucleotide sequence ID" value="NZ_VNFK01000010.1"/>
</dbReference>
<keyword evidence="3" id="KW-0233">DNA recombination</keyword>
<evidence type="ECO:0000256" key="1">
    <source>
        <dbReference type="ARBA" id="ARBA00008857"/>
    </source>
</evidence>
<comment type="similarity">
    <text evidence="1">Belongs to the 'phage' integrase family.</text>
</comment>
<dbReference type="GO" id="GO:0006310">
    <property type="term" value="P:DNA recombination"/>
    <property type="evidence" value="ECO:0007669"/>
    <property type="project" value="UniProtKB-KW"/>
</dbReference>
<dbReference type="InterPro" id="IPR013762">
    <property type="entry name" value="Integrase-like_cat_sf"/>
</dbReference>
<dbReference type="PANTHER" id="PTHR30349">
    <property type="entry name" value="PHAGE INTEGRASE-RELATED"/>
    <property type="match status" value="1"/>
</dbReference>
<dbReference type="PROSITE" id="PS51900">
    <property type="entry name" value="CB"/>
    <property type="match status" value="1"/>
</dbReference>
<dbReference type="CDD" id="cd01189">
    <property type="entry name" value="INT_ICEBs1_C_like"/>
    <property type="match status" value="1"/>
</dbReference>
<keyword evidence="2 4" id="KW-0238">DNA-binding</keyword>
<gene>
    <name evidence="7" type="ORF">FQP90_13825</name>
</gene>
<evidence type="ECO:0000313" key="8">
    <source>
        <dbReference type="Proteomes" id="UP000316500"/>
    </source>
</evidence>
<dbReference type="InterPro" id="IPR050090">
    <property type="entry name" value="Tyrosine_recombinase_XerCD"/>
</dbReference>
<organism evidence="7 8">
    <name type="scientific">Paenarthrobacter nitroguajacolicus</name>
    <name type="common">Arthrobacter nitroguajacolicus</name>
    <dbReference type="NCBI Taxonomy" id="211146"/>
    <lineage>
        <taxon>Bacteria</taxon>
        <taxon>Bacillati</taxon>
        <taxon>Actinomycetota</taxon>
        <taxon>Actinomycetes</taxon>
        <taxon>Micrococcales</taxon>
        <taxon>Micrococcaceae</taxon>
        <taxon>Paenarthrobacter</taxon>
    </lineage>
</organism>
<dbReference type="InterPro" id="IPR002104">
    <property type="entry name" value="Integrase_catalytic"/>
</dbReference>
<dbReference type="AlphaFoldDB" id="A0A558GXL1"/>
<sequence>MARVEDRWIRKDKKRSAEYGKGKRWRAVWTEPDGSEKKKSFTNKDAAKTHAALMEAEIQNGTYQSLNSGTLTVAEWAEVWFIAQVHQRAGSLDQIRRRLDLNIIPTLGKIPLRDLTRADIQAAIAVWGRTLAPSTIKLAYVYLSGLLKAAVLDDHLKRSPTVGVRLPRVEHAPVRPLDVQQVQRLVGVIRPAQREAVVFAAATGLRPSELFGLTWDRIDLESGVVTIDRQLITGGDIPNFGPLKTQASYRSVKIGSASILMLKGRGQQHPESLVFTNAIGGGMSRNTRSEVWTEARKILPFIGDGWHQLRHHHASLLISAGLSPVAVAHRLGHKDATETLQTYAHLWPNDDERMVAASDGLVILPEQKLPENSLGAEVA</sequence>
<dbReference type="InterPro" id="IPR011010">
    <property type="entry name" value="DNA_brk_join_enz"/>
</dbReference>
<dbReference type="Pfam" id="PF00589">
    <property type="entry name" value="Phage_integrase"/>
    <property type="match status" value="1"/>
</dbReference>
<dbReference type="InterPro" id="IPR010998">
    <property type="entry name" value="Integrase_recombinase_N"/>
</dbReference>
<dbReference type="PROSITE" id="PS51898">
    <property type="entry name" value="TYR_RECOMBINASE"/>
    <property type="match status" value="1"/>
</dbReference>
<evidence type="ECO:0000256" key="4">
    <source>
        <dbReference type="PROSITE-ProRule" id="PRU01248"/>
    </source>
</evidence>
<dbReference type="Proteomes" id="UP000316500">
    <property type="component" value="Unassembled WGS sequence"/>
</dbReference>
<comment type="caution">
    <text evidence="7">The sequence shown here is derived from an EMBL/GenBank/DDBJ whole genome shotgun (WGS) entry which is preliminary data.</text>
</comment>
<dbReference type="GO" id="GO:0015074">
    <property type="term" value="P:DNA integration"/>
    <property type="evidence" value="ECO:0007669"/>
    <property type="project" value="InterPro"/>
</dbReference>
<evidence type="ECO:0000259" key="5">
    <source>
        <dbReference type="PROSITE" id="PS51898"/>
    </source>
</evidence>
<evidence type="ECO:0000259" key="6">
    <source>
        <dbReference type="PROSITE" id="PS51900"/>
    </source>
</evidence>
<evidence type="ECO:0000256" key="3">
    <source>
        <dbReference type="ARBA" id="ARBA00023172"/>
    </source>
</evidence>
<feature type="domain" description="Tyr recombinase" evidence="5">
    <location>
        <begin position="172"/>
        <end position="359"/>
    </location>
</feature>
<name>A0A558GXL1_PAENT</name>
<dbReference type="Gene3D" id="1.10.443.10">
    <property type="entry name" value="Intergrase catalytic core"/>
    <property type="match status" value="1"/>
</dbReference>
<evidence type="ECO:0000313" key="7">
    <source>
        <dbReference type="EMBL" id="TVU61614.1"/>
    </source>
</evidence>
<dbReference type="EMBL" id="VNFK01000010">
    <property type="protein sequence ID" value="TVU61614.1"/>
    <property type="molecule type" value="Genomic_DNA"/>
</dbReference>
<dbReference type="SUPFAM" id="SSF56349">
    <property type="entry name" value="DNA breaking-rejoining enzymes"/>
    <property type="match status" value="1"/>
</dbReference>
<dbReference type="PANTHER" id="PTHR30349:SF64">
    <property type="entry name" value="PROPHAGE INTEGRASE INTD-RELATED"/>
    <property type="match status" value="1"/>
</dbReference>
<feature type="domain" description="Core-binding (CB)" evidence="6">
    <location>
        <begin position="71"/>
        <end position="151"/>
    </location>
</feature>
<protein>
    <submittedName>
        <fullName evidence="7">Site-specific integrase</fullName>
    </submittedName>
</protein>
<dbReference type="OrthoDB" id="4326943at2"/>
<accession>A0A558GXL1</accession>
<dbReference type="Gene3D" id="1.10.150.130">
    <property type="match status" value="1"/>
</dbReference>
<reference evidence="7 8" key="1">
    <citation type="submission" date="2019-07" db="EMBL/GenBank/DDBJ databases">
        <title>Diversity of Bacteria from Kongsfjorden, Arctic.</title>
        <authorList>
            <person name="Yu Y."/>
        </authorList>
    </citation>
    <scope>NUCLEOTIDE SEQUENCE [LARGE SCALE GENOMIC DNA]</scope>
    <source>
        <strain evidence="7 8">SM1928</strain>
    </source>
</reference>
<dbReference type="InterPro" id="IPR044068">
    <property type="entry name" value="CB"/>
</dbReference>
<dbReference type="GO" id="GO:0003677">
    <property type="term" value="F:DNA binding"/>
    <property type="evidence" value="ECO:0007669"/>
    <property type="project" value="UniProtKB-UniRule"/>
</dbReference>